<proteinExistence type="predicted"/>
<dbReference type="AlphaFoldDB" id="A0AB73FS96"/>
<evidence type="ECO:0000313" key="2">
    <source>
        <dbReference type="Proteomes" id="UP000061665"/>
    </source>
</evidence>
<name>A0AB73FS96_9BURK</name>
<comment type="caution">
    <text evidence="1">The sequence shown here is derived from an EMBL/GenBank/DDBJ whole genome shotgun (WGS) entry which is preliminary data.</text>
</comment>
<reference evidence="1 2" key="1">
    <citation type="submission" date="2015-11" db="EMBL/GenBank/DDBJ databases">
        <title>Expanding the genomic diversity of Burkholderia species for the development of highly accurate diagnostics.</title>
        <authorList>
            <person name="Sahl J."/>
            <person name="Keim P."/>
            <person name="Wagner D."/>
        </authorList>
    </citation>
    <scope>NUCLEOTIDE SEQUENCE [LARGE SCALE GENOMIC DNA]</scope>
    <source>
        <strain evidence="1 2">MSMB2058</strain>
    </source>
</reference>
<dbReference type="Proteomes" id="UP000061665">
    <property type="component" value="Unassembled WGS sequence"/>
</dbReference>
<dbReference type="EMBL" id="LOZE01000138">
    <property type="protein sequence ID" value="KVM19891.1"/>
    <property type="molecule type" value="Genomic_DNA"/>
</dbReference>
<evidence type="ECO:0000313" key="1">
    <source>
        <dbReference type="EMBL" id="KVM19891.1"/>
    </source>
</evidence>
<protein>
    <submittedName>
        <fullName evidence="1">Uncharacterized protein</fullName>
    </submittedName>
</protein>
<accession>A0AB73FS96</accession>
<sequence length="97" mass="10872">MSTTYSTLDAMILASIEAGRSTFGAMYAADVARECKRLGESLGVREDFRVLDRRIQALRRAGRIMYQDGRWSVVKSVGRVEPEEDVRMRAFAKPANG</sequence>
<organism evidence="1 2">
    <name type="scientific">Burkholderia ubonensis</name>
    <dbReference type="NCBI Taxonomy" id="101571"/>
    <lineage>
        <taxon>Bacteria</taxon>
        <taxon>Pseudomonadati</taxon>
        <taxon>Pseudomonadota</taxon>
        <taxon>Betaproteobacteria</taxon>
        <taxon>Burkholderiales</taxon>
        <taxon>Burkholderiaceae</taxon>
        <taxon>Burkholderia</taxon>
        <taxon>Burkholderia cepacia complex</taxon>
    </lineage>
</organism>
<gene>
    <name evidence="1" type="ORF">WJ53_22505</name>
</gene>
<dbReference type="RefSeq" id="WP_059672588.1">
    <property type="nucleotide sequence ID" value="NZ_LOXR01000029.1"/>
</dbReference>